<dbReference type="EMBL" id="JACNYL010000004">
    <property type="protein sequence ID" value="MBD1423380.1"/>
    <property type="molecule type" value="Genomic_DNA"/>
</dbReference>
<gene>
    <name evidence="1" type="ORF">H8B21_17585</name>
</gene>
<evidence type="ECO:0000313" key="2">
    <source>
        <dbReference type="Proteomes" id="UP000651112"/>
    </source>
</evidence>
<evidence type="ECO:0000313" key="1">
    <source>
        <dbReference type="EMBL" id="MBD1423380.1"/>
    </source>
</evidence>
<protein>
    <submittedName>
        <fullName evidence="1">Uncharacterized protein</fullName>
    </submittedName>
</protein>
<reference evidence="1 2" key="1">
    <citation type="submission" date="2020-08" db="EMBL/GenBank/DDBJ databases">
        <title>Sphingobacterium sp. DN00404 isolated from aquaculture water.</title>
        <authorList>
            <person name="Zhang M."/>
        </authorList>
    </citation>
    <scope>NUCLEOTIDE SEQUENCE [LARGE SCALE GENOMIC DNA]</scope>
    <source>
        <strain evidence="1 2">KCTC 42746</strain>
    </source>
</reference>
<comment type="caution">
    <text evidence="1">The sequence shown here is derived from an EMBL/GenBank/DDBJ whole genome shotgun (WGS) entry which is preliminary data.</text>
</comment>
<dbReference type="Proteomes" id="UP000651112">
    <property type="component" value="Unassembled WGS sequence"/>
</dbReference>
<name>A0ABR7XWE2_9SPHI</name>
<dbReference type="RefSeq" id="WP_190315155.1">
    <property type="nucleotide sequence ID" value="NZ_JACNYL010000004.1"/>
</dbReference>
<proteinExistence type="predicted"/>
<organism evidence="1 2">
    <name type="scientific">Sphingobacterium chuzhouense</name>
    <dbReference type="NCBI Taxonomy" id="1742264"/>
    <lineage>
        <taxon>Bacteria</taxon>
        <taxon>Pseudomonadati</taxon>
        <taxon>Bacteroidota</taxon>
        <taxon>Sphingobacteriia</taxon>
        <taxon>Sphingobacteriales</taxon>
        <taxon>Sphingobacteriaceae</taxon>
        <taxon>Sphingobacterium</taxon>
    </lineage>
</organism>
<accession>A0ABR7XWE2</accession>
<sequence>MVEFFTKEHVTELSEERESMVEIEVVNEIFEQNLKSNLKELAKDPSPKIIENILNYSRSLRK</sequence>
<keyword evidence="2" id="KW-1185">Reference proteome</keyword>